<proteinExistence type="predicted"/>
<dbReference type="RefSeq" id="WP_088440875.1">
    <property type="nucleotide sequence ID" value="NZ_BMMC01000003.1"/>
</dbReference>
<sequence length="235" mass="25998">MAEPSKSPVTFDISRRNMLLGVVLGGASAIAFARQPAIANPKIPEKRFEEWVPKNFGAWDEVSQSGVILPPPDALSDRLYDNLITRVYVAPDLPPVMLLLAYNNAQDGVLQVHRPEFCYPVGGFQLTPTRDIMIEASNRSVPANFFTATAPNRVEQVAYFTRLGSAYPRKWSEQRIAVMRANLAGEVPDGMMMRVSVLGTDPREAQGLLTGFARQFIENSNPKMQHLLLGPDTRG</sequence>
<dbReference type="OrthoDB" id="8208147at2"/>
<gene>
    <name evidence="2" type="primary">epsI</name>
    <name evidence="2" type="ORF">CDQ92_07985</name>
</gene>
<name>A0A246JVC8_9SPHN</name>
<accession>A0A246JVC8</accession>
<dbReference type="InterPro" id="IPR006311">
    <property type="entry name" value="TAT_signal"/>
</dbReference>
<dbReference type="PROSITE" id="PS51318">
    <property type="entry name" value="TAT"/>
    <property type="match status" value="1"/>
</dbReference>
<dbReference type="NCBIfam" id="TIGR02914">
    <property type="entry name" value="EpsI_fam"/>
    <property type="match status" value="1"/>
</dbReference>
<evidence type="ECO:0000259" key="1">
    <source>
        <dbReference type="Pfam" id="PF11984"/>
    </source>
</evidence>
<protein>
    <submittedName>
        <fullName evidence="2">EpsI family protein</fullName>
    </submittedName>
</protein>
<organism evidence="2 3">
    <name type="scientific">Sphingopyxis bauzanensis</name>
    <dbReference type="NCBI Taxonomy" id="651663"/>
    <lineage>
        <taxon>Bacteria</taxon>
        <taxon>Pseudomonadati</taxon>
        <taxon>Pseudomonadota</taxon>
        <taxon>Alphaproteobacteria</taxon>
        <taxon>Sphingomonadales</taxon>
        <taxon>Sphingomonadaceae</taxon>
        <taxon>Sphingopyxis</taxon>
    </lineage>
</organism>
<dbReference type="Pfam" id="PF11984">
    <property type="entry name" value="DUF3485"/>
    <property type="match status" value="1"/>
</dbReference>
<keyword evidence="3" id="KW-1185">Reference proteome</keyword>
<dbReference type="Proteomes" id="UP000197361">
    <property type="component" value="Unassembled WGS sequence"/>
</dbReference>
<dbReference type="NCBIfam" id="NF045608">
    <property type="entry name" value="EpsI_type_V"/>
    <property type="match status" value="1"/>
</dbReference>
<reference evidence="2 3" key="1">
    <citation type="journal article" date="2010" name="Int. J. Syst. Evol. Microbiol.">
        <title>Sphingopyxis bauzanensis sp. nov., a psychrophilic bacterium isolated from soil.</title>
        <authorList>
            <person name="Zhang D.C."/>
            <person name="Liu H.C."/>
            <person name="Xin Y.H."/>
            <person name="Zhou Y.G."/>
            <person name="Schinner F."/>
            <person name="Margesin R."/>
        </authorList>
    </citation>
    <scope>NUCLEOTIDE SEQUENCE [LARGE SCALE GENOMIC DNA]</scope>
    <source>
        <strain evidence="2 3">DSM 22271</strain>
    </source>
</reference>
<evidence type="ECO:0000313" key="2">
    <source>
        <dbReference type="EMBL" id="OWQ97020.1"/>
    </source>
</evidence>
<dbReference type="EMBL" id="NISK01000002">
    <property type="protein sequence ID" value="OWQ97020.1"/>
    <property type="molecule type" value="Genomic_DNA"/>
</dbReference>
<dbReference type="AlphaFoldDB" id="A0A246JVC8"/>
<dbReference type="InterPro" id="IPR054654">
    <property type="entry name" value="EpsI_type_V_pred"/>
</dbReference>
<feature type="domain" description="Methanolan biosynthesis EpsI" evidence="1">
    <location>
        <begin position="19"/>
        <end position="219"/>
    </location>
</feature>
<evidence type="ECO:0000313" key="3">
    <source>
        <dbReference type="Proteomes" id="UP000197361"/>
    </source>
</evidence>
<dbReference type="InterPro" id="IPR014263">
    <property type="entry name" value="Methanolan_biosynth_EpsI"/>
</dbReference>
<comment type="caution">
    <text evidence="2">The sequence shown here is derived from an EMBL/GenBank/DDBJ whole genome shotgun (WGS) entry which is preliminary data.</text>
</comment>